<feature type="compositionally biased region" description="Low complexity" evidence="3">
    <location>
        <begin position="335"/>
        <end position="350"/>
    </location>
</feature>
<dbReference type="OrthoDB" id="6021133at2759"/>
<evidence type="ECO:0000259" key="4">
    <source>
        <dbReference type="Pfam" id="PF09727"/>
    </source>
</evidence>
<feature type="coiled-coil region" evidence="2">
    <location>
        <begin position="219"/>
        <end position="274"/>
    </location>
</feature>
<dbReference type="Proteomes" id="UP000277928">
    <property type="component" value="Unassembled WGS sequence"/>
</dbReference>
<organism evidence="5 6">
    <name type="scientific">Litomosoides sigmodontis</name>
    <name type="common">Filarial nematode worm</name>
    <dbReference type="NCBI Taxonomy" id="42156"/>
    <lineage>
        <taxon>Eukaryota</taxon>
        <taxon>Metazoa</taxon>
        <taxon>Ecdysozoa</taxon>
        <taxon>Nematoda</taxon>
        <taxon>Chromadorea</taxon>
        <taxon>Rhabditida</taxon>
        <taxon>Spirurina</taxon>
        <taxon>Spiruromorpha</taxon>
        <taxon>Filarioidea</taxon>
        <taxon>Onchocercidae</taxon>
        <taxon>Litomosoides</taxon>
    </lineage>
</organism>
<evidence type="ECO:0000256" key="3">
    <source>
        <dbReference type="SAM" id="MobiDB-lite"/>
    </source>
</evidence>
<keyword evidence="6" id="KW-1185">Reference proteome</keyword>
<dbReference type="PANTHER" id="PTHR23166:SF5">
    <property type="entry name" value="CTTNBP2 N-TERMINAL-LIKE PROTEIN"/>
    <property type="match status" value="1"/>
</dbReference>
<dbReference type="OMA" id="NTHHPPV"/>
<sequence>MDDNKLSLHSVRKKFSTEELLGLLACFEGEIQARDIVIATLKSEKAKQLLHEAKYGQLAGNDPVKALQRDSSYADEGNGIDESAVGRMYETQLMQLEHLIAVQRCCHNRSKQILAATEKRHARILRELDEEKQRSIVDAAQGDDLCVLLENERVRLRQQLEYEQNECEKAYKEVEKLEKKLKDEQEHHKSMVLFLVNERKQMLFEAHELKVQNGRGSSHAQETALLAEMRKEVTALRSERDQLRTALDAALSEVKTLKEVARNQEEDLSLMRTNILANTRSYANNLRFSDDGSVVVANKGVSNTLSLSKILPSLSPTANDLKHPARPRLTTSSTFPASSRFPSRVPVPSSQASSIAPLPAPSCQLASSIAPLTPAKKGQHSATPVRPVTISAMRGSSNNHSALHDREKMCNSSDSPEKKNTYSAEPEIEHLSAVIESMNTGKRSASLPRNGKNGVIAGSQTRKPVPPKSAATAKRSTIFKALGVTTRNDKNGT</sequence>
<evidence type="ECO:0000256" key="1">
    <source>
        <dbReference type="ARBA" id="ARBA00023054"/>
    </source>
</evidence>
<feature type="region of interest" description="Disordered" evidence="3">
    <location>
        <begin position="315"/>
        <end position="355"/>
    </location>
</feature>
<dbReference type="InterPro" id="IPR050719">
    <property type="entry name" value="Cortactin-Actin_Reg"/>
</dbReference>
<evidence type="ECO:0000313" key="6">
    <source>
        <dbReference type="Proteomes" id="UP000277928"/>
    </source>
</evidence>
<feature type="region of interest" description="Disordered" evidence="3">
    <location>
        <begin position="439"/>
        <end position="476"/>
    </location>
</feature>
<protein>
    <recommendedName>
        <fullName evidence="4">Cortactin-binding protein-2 N-terminal domain-containing protein</fullName>
    </recommendedName>
</protein>
<keyword evidence="1 2" id="KW-0175">Coiled coil</keyword>
<accession>A0A3P7JWA7</accession>
<feature type="compositionally biased region" description="Basic and acidic residues" evidence="3">
    <location>
        <begin position="402"/>
        <end position="420"/>
    </location>
</feature>
<dbReference type="InterPro" id="IPR019131">
    <property type="entry name" value="Cortactin-binding_p2_N"/>
</dbReference>
<dbReference type="Pfam" id="PF09727">
    <property type="entry name" value="CortBP2"/>
    <property type="match status" value="1"/>
</dbReference>
<gene>
    <name evidence="5" type="ORF">NLS_LOCUS9999</name>
</gene>
<feature type="region of interest" description="Disordered" evidence="3">
    <location>
        <begin position="395"/>
        <end position="425"/>
    </location>
</feature>
<dbReference type="STRING" id="42156.A0A3P7JWA7"/>
<name>A0A3P7JWA7_LITSI</name>
<evidence type="ECO:0000256" key="2">
    <source>
        <dbReference type="SAM" id="Coils"/>
    </source>
</evidence>
<feature type="coiled-coil region" evidence="2">
    <location>
        <begin position="114"/>
        <end position="187"/>
    </location>
</feature>
<dbReference type="EMBL" id="UYRX01002255">
    <property type="protein sequence ID" value="VDM92979.1"/>
    <property type="molecule type" value="Genomic_DNA"/>
</dbReference>
<reference evidence="5 6" key="1">
    <citation type="submission" date="2018-08" db="EMBL/GenBank/DDBJ databases">
        <authorList>
            <person name="Laetsch R D."/>
            <person name="Stevens L."/>
            <person name="Kumar S."/>
            <person name="Blaxter L. M."/>
        </authorList>
    </citation>
    <scope>NUCLEOTIDE SEQUENCE [LARGE SCALE GENOMIC DNA]</scope>
</reference>
<evidence type="ECO:0000313" key="5">
    <source>
        <dbReference type="EMBL" id="VDM92979.1"/>
    </source>
</evidence>
<proteinExistence type="predicted"/>
<feature type="domain" description="Cortactin-binding protein-2 N-terminal" evidence="4">
    <location>
        <begin position="15"/>
        <end position="201"/>
    </location>
</feature>
<dbReference type="PANTHER" id="PTHR23166">
    <property type="entry name" value="FILAMIN/GPBP-INTERACTING PROTEIN"/>
    <property type="match status" value="1"/>
</dbReference>
<dbReference type="AlphaFoldDB" id="A0A3P7JWA7"/>